<dbReference type="GO" id="GO:0006857">
    <property type="term" value="P:oligopeptide transport"/>
    <property type="evidence" value="ECO:0007669"/>
    <property type="project" value="InterPro"/>
</dbReference>
<dbReference type="Pfam" id="PF00854">
    <property type="entry name" value="PTR2"/>
    <property type="match status" value="1"/>
</dbReference>
<feature type="region of interest" description="Disordered" evidence="8">
    <location>
        <begin position="1"/>
        <end position="42"/>
    </location>
</feature>
<keyword evidence="6 9" id="KW-0472">Membrane</keyword>
<evidence type="ECO:0000313" key="11">
    <source>
        <dbReference type="Proteomes" id="UP000321386"/>
    </source>
</evidence>
<dbReference type="NCBIfam" id="TIGR00924">
    <property type="entry name" value="yjdL_sub1_fam"/>
    <property type="match status" value="1"/>
</dbReference>
<evidence type="ECO:0000256" key="5">
    <source>
        <dbReference type="ARBA" id="ARBA00022989"/>
    </source>
</evidence>
<feature type="transmembrane region" description="Helical" evidence="9">
    <location>
        <begin position="481"/>
        <end position="501"/>
    </location>
</feature>
<feature type="transmembrane region" description="Helical" evidence="9">
    <location>
        <begin position="228"/>
        <end position="252"/>
    </location>
</feature>
<dbReference type="GO" id="GO:0005886">
    <property type="term" value="C:plasma membrane"/>
    <property type="evidence" value="ECO:0007669"/>
    <property type="project" value="UniProtKB-SubCell"/>
</dbReference>
<evidence type="ECO:0000256" key="2">
    <source>
        <dbReference type="ARBA" id="ARBA00022448"/>
    </source>
</evidence>
<comment type="similarity">
    <text evidence="7">Belongs to the major facilitator superfamily. Proton-dependent oligopeptide transporter (POT/PTR) (TC 2.A.17) family.</text>
</comment>
<accession>A0A510UTT7</accession>
<name>A0A510UTT7_9CELL</name>
<dbReference type="CDD" id="cd17346">
    <property type="entry name" value="MFS_DtpA_like"/>
    <property type="match status" value="1"/>
</dbReference>
<keyword evidence="3" id="KW-1003">Cell membrane</keyword>
<feature type="transmembrane region" description="Helical" evidence="9">
    <location>
        <begin position="203"/>
        <end position="222"/>
    </location>
</feature>
<evidence type="ECO:0000256" key="8">
    <source>
        <dbReference type="SAM" id="MobiDB-lite"/>
    </source>
</evidence>
<keyword evidence="5 9" id="KW-1133">Transmembrane helix</keyword>
<evidence type="ECO:0000313" key="10">
    <source>
        <dbReference type="EMBL" id="GEK16610.1"/>
    </source>
</evidence>
<feature type="transmembrane region" description="Helical" evidence="9">
    <location>
        <begin position="141"/>
        <end position="158"/>
    </location>
</feature>
<dbReference type="PROSITE" id="PS01023">
    <property type="entry name" value="PTR2_2"/>
    <property type="match status" value="1"/>
</dbReference>
<feature type="transmembrane region" description="Helical" evidence="9">
    <location>
        <begin position="164"/>
        <end position="182"/>
    </location>
</feature>
<dbReference type="SUPFAM" id="SSF103473">
    <property type="entry name" value="MFS general substrate transporter"/>
    <property type="match status" value="1"/>
</dbReference>
<feature type="transmembrane region" description="Helical" evidence="9">
    <location>
        <begin position="507"/>
        <end position="530"/>
    </location>
</feature>
<dbReference type="PANTHER" id="PTHR23517">
    <property type="entry name" value="RESISTANCE PROTEIN MDTM, PUTATIVE-RELATED-RELATED"/>
    <property type="match status" value="1"/>
</dbReference>
<keyword evidence="2 7" id="KW-0813">Transport</keyword>
<feature type="transmembrane region" description="Helical" evidence="9">
    <location>
        <begin position="441"/>
        <end position="469"/>
    </location>
</feature>
<dbReference type="InterPro" id="IPR005279">
    <property type="entry name" value="Dipep/tripep_permease"/>
</dbReference>
<organism evidence="10 11">
    <name type="scientific">Cellulomonas persica</name>
    <dbReference type="NCBI Taxonomy" id="76861"/>
    <lineage>
        <taxon>Bacteria</taxon>
        <taxon>Bacillati</taxon>
        <taxon>Actinomycetota</taxon>
        <taxon>Actinomycetes</taxon>
        <taxon>Micrococcales</taxon>
        <taxon>Cellulomonadaceae</taxon>
        <taxon>Cellulomonas</taxon>
    </lineage>
</organism>
<comment type="caution">
    <text evidence="10">The sequence shown here is derived from an EMBL/GenBank/DDBJ whole genome shotgun (WGS) entry which is preliminary data.</text>
</comment>
<dbReference type="EMBL" id="BJUA01000001">
    <property type="protein sequence ID" value="GEK16610.1"/>
    <property type="molecule type" value="Genomic_DNA"/>
</dbReference>
<feature type="transmembrane region" description="Helical" evidence="9">
    <location>
        <begin position="84"/>
        <end position="103"/>
    </location>
</feature>
<evidence type="ECO:0000256" key="7">
    <source>
        <dbReference type="RuleBase" id="RU003755"/>
    </source>
</evidence>
<feature type="transmembrane region" description="Helical" evidence="9">
    <location>
        <begin position="379"/>
        <end position="401"/>
    </location>
</feature>
<feature type="transmembrane region" description="Helical" evidence="9">
    <location>
        <begin position="109"/>
        <end position="132"/>
    </location>
</feature>
<dbReference type="InterPro" id="IPR000109">
    <property type="entry name" value="POT_fam"/>
</dbReference>
<gene>
    <name evidence="10" type="ORF">CPE01_03430</name>
</gene>
<evidence type="ECO:0000256" key="4">
    <source>
        <dbReference type="ARBA" id="ARBA00022692"/>
    </source>
</evidence>
<evidence type="ECO:0000256" key="3">
    <source>
        <dbReference type="ARBA" id="ARBA00022475"/>
    </source>
</evidence>
<dbReference type="InterPro" id="IPR018456">
    <property type="entry name" value="PTR2_symporter_CS"/>
</dbReference>
<keyword evidence="4 7" id="KW-0812">Transmembrane</keyword>
<keyword evidence="11" id="KW-1185">Reference proteome</keyword>
<dbReference type="Gene3D" id="1.20.1250.20">
    <property type="entry name" value="MFS general substrate transporter like domains"/>
    <property type="match status" value="1"/>
</dbReference>
<evidence type="ECO:0000256" key="6">
    <source>
        <dbReference type="ARBA" id="ARBA00023136"/>
    </source>
</evidence>
<reference evidence="10 11" key="1">
    <citation type="submission" date="2019-07" db="EMBL/GenBank/DDBJ databases">
        <title>Whole genome shotgun sequence of Cellulomonas persica NBRC 101101.</title>
        <authorList>
            <person name="Hosoyama A."/>
            <person name="Uohara A."/>
            <person name="Ohji S."/>
            <person name="Ichikawa N."/>
        </authorList>
    </citation>
    <scope>NUCLEOTIDE SEQUENCE [LARGE SCALE GENOMIC DNA]</scope>
    <source>
        <strain evidence="10 11">NBRC 101101</strain>
    </source>
</reference>
<dbReference type="InterPro" id="IPR036259">
    <property type="entry name" value="MFS_trans_sf"/>
</dbReference>
<feature type="transmembrane region" description="Helical" evidence="9">
    <location>
        <begin position="413"/>
        <end position="435"/>
    </location>
</feature>
<dbReference type="PANTHER" id="PTHR23517:SF15">
    <property type="entry name" value="PROTON-DEPENDENT OLIGOPEPTIDE FAMILY TRANSPORT PROTEIN"/>
    <property type="match status" value="1"/>
</dbReference>
<dbReference type="Proteomes" id="UP000321386">
    <property type="component" value="Unassembled WGS sequence"/>
</dbReference>
<evidence type="ECO:0000256" key="9">
    <source>
        <dbReference type="SAM" id="Phobius"/>
    </source>
</evidence>
<protein>
    <submittedName>
        <fullName evidence="10">Peptide ABC transporter permease</fullName>
    </submittedName>
</protein>
<dbReference type="InterPro" id="IPR050171">
    <property type="entry name" value="MFS_Transporters"/>
</dbReference>
<comment type="subcellular location">
    <subcellularLocation>
        <location evidence="1">Cell membrane</location>
        <topology evidence="1">Multi-pass membrane protein</topology>
    </subcellularLocation>
    <subcellularLocation>
        <location evidence="7">Membrane</location>
        <topology evidence="7">Multi-pass membrane protein</topology>
    </subcellularLocation>
</comment>
<feature type="transmembrane region" description="Helical" evidence="9">
    <location>
        <begin position="335"/>
        <end position="352"/>
    </location>
</feature>
<feature type="transmembrane region" description="Helical" evidence="9">
    <location>
        <begin position="272"/>
        <end position="293"/>
    </location>
</feature>
<dbReference type="AlphaFoldDB" id="A0A510UTT7"/>
<dbReference type="GO" id="GO:1904680">
    <property type="term" value="F:peptide transmembrane transporter activity"/>
    <property type="evidence" value="ECO:0007669"/>
    <property type="project" value="InterPro"/>
</dbReference>
<evidence type="ECO:0000256" key="1">
    <source>
        <dbReference type="ARBA" id="ARBA00004651"/>
    </source>
</evidence>
<feature type="transmembrane region" description="Helical" evidence="9">
    <location>
        <begin position="305"/>
        <end position="323"/>
    </location>
</feature>
<proteinExistence type="inferred from homology"/>
<sequence>MDHDGMDRDDQPERRRRDRSGPRRSGPEQSPIDPTPGDAHLNDDAVLRVGRSRGPVPRDRAFFGHPLGLMTLFGTELWERFSYYGMRAILLYFLTDTLANGGLGLEDDLGNAVVAAYGASVYLLSVIGGWLADRMIGARRSVLYGGVVIAAGHVSLAVPSTSTAYLGIVLVALGTGLLKPNVSSMVGDLYSRDDVRRDSGFSIFYMGINLGSLLAPILVGIAREIGGYHAGFAVAAVGMAIALVFFVAGRGLLGGAGDEPPNPLTSADRAGVVRLVVAVAAGCVVALGVAALVSGGFTTTTLVDALSYIALAAPVATFWVMFRSPKVTERERSRLRAYIPLFVAAMLFWMIFEQAASTLSAYARDHTDLEIFGIEVSPAFFQSVNPASIIILAPVFAWLWVKLDDRPPTAVKFAIGLTFAALSFLFLAGASAVAGDGTSPWWVLVVVYVVQTIGELCLSPVGLAATTLLAPRAFKGQAMALWFLATSAGNAITAQLVQVTSDASPTAYFGGIGAVALVFAGAMFAIAPWVTRHIREGSVTDEADDAAGTVVH</sequence>
<feature type="compositionally biased region" description="Basic and acidic residues" evidence="8">
    <location>
        <begin position="1"/>
        <end position="21"/>
    </location>
</feature>